<dbReference type="SMART" id="SM00028">
    <property type="entry name" value="TPR"/>
    <property type="match status" value="4"/>
</dbReference>
<dbReference type="GO" id="GO:0000160">
    <property type="term" value="P:phosphorelay signal transduction system"/>
    <property type="evidence" value="ECO:0007669"/>
    <property type="project" value="UniProtKB-KW"/>
</dbReference>
<dbReference type="RefSeq" id="WP_091522310.1">
    <property type="nucleotide sequence ID" value="NZ_FOVI01000009.1"/>
</dbReference>
<evidence type="ECO:0000256" key="1">
    <source>
        <dbReference type="ARBA" id="ARBA00000085"/>
    </source>
</evidence>
<dbReference type="STRING" id="913024.SAMN05421741_109110"/>
<evidence type="ECO:0000256" key="3">
    <source>
        <dbReference type="ARBA" id="ARBA00022679"/>
    </source>
</evidence>
<dbReference type="CDD" id="cd16917">
    <property type="entry name" value="HATPase_UhpB-NarQ-NarX-like"/>
    <property type="match status" value="1"/>
</dbReference>
<keyword evidence="5" id="KW-0902">Two-component regulatory system</keyword>
<evidence type="ECO:0000259" key="9">
    <source>
        <dbReference type="Pfam" id="PF02518"/>
    </source>
</evidence>
<evidence type="ECO:0000313" key="10">
    <source>
        <dbReference type="EMBL" id="SFN71208.1"/>
    </source>
</evidence>
<reference evidence="11" key="1">
    <citation type="submission" date="2016-10" db="EMBL/GenBank/DDBJ databases">
        <authorList>
            <person name="Varghese N."/>
            <person name="Submissions S."/>
        </authorList>
    </citation>
    <scope>NUCLEOTIDE SEQUENCE [LARGE SCALE GENOMIC DNA]</scope>
    <source>
        <strain evidence="11">DS-12</strain>
    </source>
</reference>
<evidence type="ECO:0000256" key="4">
    <source>
        <dbReference type="ARBA" id="ARBA00022777"/>
    </source>
</evidence>
<keyword evidence="7" id="KW-0812">Transmembrane</keyword>
<dbReference type="SUPFAM" id="SSF48452">
    <property type="entry name" value="TPR-like"/>
    <property type="match status" value="1"/>
</dbReference>
<keyword evidence="11" id="KW-1185">Reference proteome</keyword>
<keyword evidence="6" id="KW-0802">TPR repeat</keyword>
<protein>
    <recommendedName>
        <fullName evidence="2">histidine kinase</fullName>
        <ecNumber evidence="2">2.7.13.3</ecNumber>
    </recommendedName>
</protein>
<dbReference type="PANTHER" id="PTHR24421">
    <property type="entry name" value="NITRATE/NITRITE SENSOR PROTEIN NARX-RELATED"/>
    <property type="match status" value="1"/>
</dbReference>
<keyword evidence="3" id="KW-0808">Transferase</keyword>
<dbReference type="Pfam" id="PF02518">
    <property type="entry name" value="HATPase_c"/>
    <property type="match status" value="1"/>
</dbReference>
<dbReference type="Pfam" id="PF13424">
    <property type="entry name" value="TPR_12"/>
    <property type="match status" value="1"/>
</dbReference>
<dbReference type="PROSITE" id="PS50005">
    <property type="entry name" value="TPR"/>
    <property type="match status" value="1"/>
</dbReference>
<evidence type="ECO:0000256" key="7">
    <source>
        <dbReference type="SAM" id="Phobius"/>
    </source>
</evidence>
<evidence type="ECO:0000313" key="11">
    <source>
        <dbReference type="Proteomes" id="UP000199036"/>
    </source>
</evidence>
<dbReference type="InterPro" id="IPR003594">
    <property type="entry name" value="HATPase_dom"/>
</dbReference>
<name>A0A1I5B909_9FLAO</name>
<dbReference type="EMBL" id="FOVI01000009">
    <property type="protein sequence ID" value="SFN71208.1"/>
    <property type="molecule type" value="Genomic_DNA"/>
</dbReference>
<sequence>MKYNYLILLLFALLCFSCKKNFSTNDVSNYPNITIDSLYDLSFSDDLNLNDRIKVTNKGILLAEKHQIDSLYLKGIGNKAYHYLDVFPDSSNYYINQLITTSKKKKNKKYLGYSYSLKGNSLYNNTQYDSAYYYFKNANVVYYDVNDSLSLAYNQLMMARIHYFYNDYNASEELVTQALEYLKGKNNSYIIETYNILGSIYKKSDKYDEAITYYQKALTLTEKRSLEESYLRNNIASLYIALHQYEKAKQTLYNLLDSDLVTNDENLQSAVLLNLGNALFKQDNDNGLQQILQSLQIRESAHFETLSIENYIELSDFYALKNKSTAIDYLKKALTLATKHKSIDNKILALKKLIPLAKNNASLNYSEEYIRLNDSITSVRNQAKNQFAKMRFDYSKELEQNQTLKSKEIENQLTIQKQKNTHLVLCSVIAFVIIFFYFIYYYLRNRHAKEKIEENYKTEQRIATRIHDELANDVYHTISYAENTDLSDGNNKVKLLDHLEDVYNRTRNISKENSFIPTGTEYVSYLKNMLLEFQNSQVKIITAGIDDFSWDNLNKIKKVVLYRIIQELLVNMKKHSGADLVVIKFSKSNKYAEIQYTDNGVGFDKNKEKIKNGLQNVETRIKTINGTITFDSKVKKGVKAVLRFPL</sequence>
<evidence type="ECO:0000256" key="5">
    <source>
        <dbReference type="ARBA" id="ARBA00023012"/>
    </source>
</evidence>
<feature type="chain" id="PRO_5011572883" description="histidine kinase" evidence="8">
    <location>
        <begin position="21"/>
        <end position="646"/>
    </location>
</feature>
<dbReference type="AlphaFoldDB" id="A0A1I5B909"/>
<dbReference type="EC" id="2.7.13.3" evidence="2"/>
<dbReference type="InterPro" id="IPR019734">
    <property type="entry name" value="TPR_rpt"/>
</dbReference>
<keyword evidence="8" id="KW-0732">Signal</keyword>
<dbReference type="PROSITE" id="PS50293">
    <property type="entry name" value="TPR_REGION"/>
    <property type="match status" value="1"/>
</dbReference>
<dbReference type="OrthoDB" id="943406at2"/>
<dbReference type="InterPro" id="IPR050482">
    <property type="entry name" value="Sensor_HK_TwoCompSys"/>
</dbReference>
<feature type="domain" description="Histidine kinase/HSP90-like ATPase" evidence="9">
    <location>
        <begin position="560"/>
        <end position="646"/>
    </location>
</feature>
<feature type="transmembrane region" description="Helical" evidence="7">
    <location>
        <begin position="422"/>
        <end position="443"/>
    </location>
</feature>
<evidence type="ECO:0000256" key="2">
    <source>
        <dbReference type="ARBA" id="ARBA00012438"/>
    </source>
</evidence>
<gene>
    <name evidence="10" type="ORF">SAMN05421741_109110</name>
</gene>
<dbReference type="Gene3D" id="3.30.565.10">
    <property type="entry name" value="Histidine kinase-like ATPase, C-terminal domain"/>
    <property type="match status" value="1"/>
</dbReference>
<dbReference type="Gene3D" id="1.25.40.10">
    <property type="entry name" value="Tetratricopeptide repeat domain"/>
    <property type="match status" value="2"/>
</dbReference>
<feature type="signal peptide" evidence="8">
    <location>
        <begin position="1"/>
        <end position="20"/>
    </location>
</feature>
<keyword evidence="4" id="KW-0418">Kinase</keyword>
<evidence type="ECO:0000256" key="6">
    <source>
        <dbReference type="PROSITE-ProRule" id="PRU00339"/>
    </source>
</evidence>
<accession>A0A1I5B909</accession>
<organism evidence="10 11">
    <name type="scientific">Paenimyroides ummariense</name>
    <dbReference type="NCBI Taxonomy" id="913024"/>
    <lineage>
        <taxon>Bacteria</taxon>
        <taxon>Pseudomonadati</taxon>
        <taxon>Bacteroidota</taxon>
        <taxon>Flavobacteriia</taxon>
        <taxon>Flavobacteriales</taxon>
        <taxon>Flavobacteriaceae</taxon>
        <taxon>Paenimyroides</taxon>
    </lineage>
</organism>
<keyword evidence="7" id="KW-0472">Membrane</keyword>
<comment type="catalytic activity">
    <reaction evidence="1">
        <text>ATP + protein L-histidine = ADP + protein N-phospho-L-histidine.</text>
        <dbReference type="EC" id="2.7.13.3"/>
    </reaction>
</comment>
<dbReference type="GO" id="GO:0004673">
    <property type="term" value="F:protein histidine kinase activity"/>
    <property type="evidence" value="ECO:0007669"/>
    <property type="project" value="UniProtKB-EC"/>
</dbReference>
<dbReference type="InterPro" id="IPR036890">
    <property type="entry name" value="HATPase_C_sf"/>
</dbReference>
<dbReference type="Proteomes" id="UP000199036">
    <property type="component" value="Unassembled WGS sequence"/>
</dbReference>
<proteinExistence type="predicted"/>
<dbReference type="PANTHER" id="PTHR24421:SF10">
    <property type="entry name" value="NITRATE_NITRITE SENSOR PROTEIN NARQ"/>
    <property type="match status" value="1"/>
</dbReference>
<dbReference type="InterPro" id="IPR011990">
    <property type="entry name" value="TPR-like_helical_dom_sf"/>
</dbReference>
<evidence type="ECO:0000256" key="8">
    <source>
        <dbReference type="SAM" id="SignalP"/>
    </source>
</evidence>
<dbReference type="SUPFAM" id="SSF55874">
    <property type="entry name" value="ATPase domain of HSP90 chaperone/DNA topoisomerase II/histidine kinase"/>
    <property type="match status" value="1"/>
</dbReference>
<keyword evidence="7" id="KW-1133">Transmembrane helix</keyword>
<feature type="repeat" description="TPR" evidence="6">
    <location>
        <begin position="191"/>
        <end position="224"/>
    </location>
</feature>